<dbReference type="InterPro" id="IPR050372">
    <property type="entry name" value="Neurexin-related_CASP"/>
</dbReference>
<dbReference type="PROSITE" id="PS50025">
    <property type="entry name" value="LAM_G_DOMAIN"/>
    <property type="match status" value="2"/>
</dbReference>
<proteinExistence type="predicted"/>
<dbReference type="CDD" id="cd00110">
    <property type="entry name" value="LamG"/>
    <property type="match status" value="2"/>
</dbReference>
<dbReference type="SMART" id="SM00282">
    <property type="entry name" value="LamG"/>
    <property type="match status" value="2"/>
</dbReference>
<feature type="domain" description="Laminin G" evidence="2">
    <location>
        <begin position="1"/>
        <end position="169"/>
    </location>
</feature>
<dbReference type="EMBL" id="LJIG01009851">
    <property type="protein sequence ID" value="KRT82253.1"/>
    <property type="molecule type" value="Genomic_DNA"/>
</dbReference>
<keyword evidence="4" id="KW-1185">Reference proteome</keyword>
<organism evidence="3 4">
    <name type="scientific">Oryctes borbonicus</name>
    <dbReference type="NCBI Taxonomy" id="1629725"/>
    <lineage>
        <taxon>Eukaryota</taxon>
        <taxon>Metazoa</taxon>
        <taxon>Ecdysozoa</taxon>
        <taxon>Arthropoda</taxon>
        <taxon>Hexapoda</taxon>
        <taxon>Insecta</taxon>
        <taxon>Pterygota</taxon>
        <taxon>Neoptera</taxon>
        <taxon>Endopterygota</taxon>
        <taxon>Coleoptera</taxon>
        <taxon>Polyphaga</taxon>
        <taxon>Scarabaeiformia</taxon>
        <taxon>Scarabaeidae</taxon>
        <taxon>Dynastinae</taxon>
        <taxon>Oryctes</taxon>
    </lineage>
</organism>
<evidence type="ECO:0000256" key="1">
    <source>
        <dbReference type="PROSITE-ProRule" id="PRU00122"/>
    </source>
</evidence>
<dbReference type="SUPFAM" id="SSF49899">
    <property type="entry name" value="Concanavalin A-like lectins/glucanases"/>
    <property type="match status" value="2"/>
</dbReference>
<feature type="disulfide bond" evidence="1">
    <location>
        <begin position="320"/>
        <end position="347"/>
    </location>
</feature>
<dbReference type="PANTHER" id="PTHR15036:SF67">
    <property type="entry name" value="LAMININ SUBUNIT ALPHA-LIKE PROTEIN"/>
    <property type="match status" value="1"/>
</dbReference>
<dbReference type="OrthoDB" id="10011303at2759"/>
<dbReference type="Proteomes" id="UP000051574">
    <property type="component" value="Unassembled WGS sequence"/>
</dbReference>
<gene>
    <name evidence="3" type="ORF">AMK59_4776</name>
</gene>
<reference evidence="3 4" key="1">
    <citation type="submission" date="2015-09" db="EMBL/GenBank/DDBJ databases">
        <title>Draft genome of the scarab beetle Oryctes borbonicus.</title>
        <authorList>
            <person name="Meyer J.M."/>
            <person name="Markov G.V."/>
            <person name="Baskaran P."/>
            <person name="Herrmann M."/>
            <person name="Sommer R.J."/>
            <person name="Roedelsperger C."/>
        </authorList>
    </citation>
    <scope>NUCLEOTIDE SEQUENCE [LARGE SCALE GENOMIC DNA]</scope>
    <source>
        <strain evidence="3">OB123</strain>
        <tissue evidence="3">Whole animal</tissue>
    </source>
</reference>
<evidence type="ECO:0000313" key="4">
    <source>
        <dbReference type="Proteomes" id="UP000051574"/>
    </source>
</evidence>
<dbReference type="InterPro" id="IPR001791">
    <property type="entry name" value="Laminin_G"/>
</dbReference>
<name>A0A0T6B556_9SCAR</name>
<evidence type="ECO:0000259" key="2">
    <source>
        <dbReference type="PROSITE" id="PS50025"/>
    </source>
</evidence>
<protein>
    <recommendedName>
        <fullName evidence="2">Laminin G domain-containing protein</fullName>
    </recommendedName>
</protein>
<dbReference type="Gene3D" id="2.60.120.200">
    <property type="match status" value="2"/>
</dbReference>
<comment type="caution">
    <text evidence="3">The sequence shown here is derived from an EMBL/GenBank/DDBJ whole genome shotgun (WGS) entry which is preliminary data.</text>
</comment>
<dbReference type="PANTHER" id="PTHR15036">
    <property type="entry name" value="PIKACHURIN-LIKE PROTEIN"/>
    <property type="match status" value="1"/>
</dbReference>
<dbReference type="Pfam" id="PF02210">
    <property type="entry name" value="Laminin_G_2"/>
    <property type="match status" value="2"/>
</dbReference>
<evidence type="ECO:0000313" key="3">
    <source>
        <dbReference type="EMBL" id="KRT82253.1"/>
    </source>
</evidence>
<feature type="domain" description="Laminin G" evidence="2">
    <location>
        <begin position="173"/>
        <end position="347"/>
    </location>
</feature>
<dbReference type="InterPro" id="IPR013320">
    <property type="entry name" value="ConA-like_dom_sf"/>
</dbReference>
<comment type="caution">
    <text evidence="1">Lacks conserved residue(s) required for the propagation of feature annotation.</text>
</comment>
<sequence length="350" mass="39525">GTKRFSRIEYDHARGKFRKQFKFSFDIKTNDSSAGIIFFTSDKLTENFIILYMENGHLIYKVRSSKDKVGQALQSANKYNDGEWHNVVLLHNQSMQLIVDDSLQDESKPKAIGRLEVDELFMLGGVREDQEYGLEADVSKVHSFNGCIKNFNMNNKPMEKPRKFDVQPCPENLEEGNYFNTGYLLLKPRYTVGDEIDIKMDIKPRNVTGLLLTVHGKRDYLVLEMITGGIKFTVENGRGPITTTFSPERTHYLCDGHWHTIQAFKSKNVVSLSVDNKLMPSGIGDHRSKSTDTGGALFLGSHRVINKVRGITARVPFIGCIKNIQINSDPVIVAQSMRRGDVTVGQCPTN</sequence>
<dbReference type="AlphaFoldDB" id="A0A0T6B556"/>
<keyword evidence="1" id="KW-1015">Disulfide bond</keyword>
<feature type="non-terminal residue" evidence="3">
    <location>
        <position position="1"/>
    </location>
</feature>
<accession>A0A0T6B556</accession>